<keyword evidence="2" id="KW-0472">Membrane</keyword>
<feature type="region of interest" description="Disordered" evidence="1">
    <location>
        <begin position="167"/>
        <end position="212"/>
    </location>
</feature>
<reference evidence="4" key="1">
    <citation type="journal article" date="2011" name="Nat. Commun.">
        <title>Effector diversification within compartments of the Leptosphaeria maculans genome affected by Repeat-Induced Point mutations.</title>
        <authorList>
            <person name="Rouxel T."/>
            <person name="Grandaubert J."/>
            <person name="Hane J.K."/>
            <person name="Hoede C."/>
            <person name="van de Wouw A.P."/>
            <person name="Couloux A."/>
            <person name="Dominguez V."/>
            <person name="Anthouard V."/>
            <person name="Bally P."/>
            <person name="Bourras S."/>
            <person name="Cozijnsen A.J."/>
            <person name="Ciuffetti L.M."/>
            <person name="Degrave A."/>
            <person name="Dilmaghani A."/>
            <person name="Duret L."/>
            <person name="Fudal I."/>
            <person name="Goodwin S.B."/>
            <person name="Gout L."/>
            <person name="Glaser N."/>
            <person name="Linglin J."/>
            <person name="Kema G.H.J."/>
            <person name="Lapalu N."/>
            <person name="Lawrence C.B."/>
            <person name="May K."/>
            <person name="Meyer M."/>
            <person name="Ollivier B."/>
            <person name="Poulain J."/>
            <person name="Schoch C.L."/>
            <person name="Simon A."/>
            <person name="Spatafora J.W."/>
            <person name="Stachowiak A."/>
            <person name="Turgeon B.G."/>
            <person name="Tyler B.M."/>
            <person name="Vincent D."/>
            <person name="Weissenbach J."/>
            <person name="Amselem J."/>
            <person name="Quesneville H."/>
            <person name="Oliver R.P."/>
            <person name="Wincker P."/>
            <person name="Balesdent M.-H."/>
            <person name="Howlett B.J."/>
        </authorList>
    </citation>
    <scope>NUCLEOTIDE SEQUENCE [LARGE SCALE GENOMIC DNA]</scope>
    <source>
        <strain evidence="4">JN3 / isolate v23.1.3 / race Av1-4-5-6-7-8</strain>
    </source>
</reference>
<evidence type="ECO:0000256" key="1">
    <source>
        <dbReference type="SAM" id="MobiDB-lite"/>
    </source>
</evidence>
<name>E5A2M4_LEPMJ</name>
<accession>E5A2M4</accession>
<evidence type="ECO:0008006" key="5">
    <source>
        <dbReference type="Google" id="ProtNLM"/>
    </source>
</evidence>
<organism evidence="4">
    <name type="scientific">Leptosphaeria maculans (strain JN3 / isolate v23.1.3 / race Av1-4-5-6-7-8)</name>
    <name type="common">Blackleg fungus</name>
    <name type="synonym">Phoma lingam</name>
    <dbReference type="NCBI Taxonomy" id="985895"/>
    <lineage>
        <taxon>Eukaryota</taxon>
        <taxon>Fungi</taxon>
        <taxon>Dikarya</taxon>
        <taxon>Ascomycota</taxon>
        <taxon>Pezizomycotina</taxon>
        <taxon>Dothideomycetes</taxon>
        <taxon>Pleosporomycetidae</taxon>
        <taxon>Pleosporales</taxon>
        <taxon>Pleosporineae</taxon>
        <taxon>Leptosphaeriaceae</taxon>
        <taxon>Plenodomus</taxon>
        <taxon>Plenodomus lingam/Leptosphaeria maculans species complex</taxon>
    </lineage>
</organism>
<dbReference type="AlphaFoldDB" id="E5A2M4"/>
<dbReference type="STRING" id="985895.E5A2M4"/>
<evidence type="ECO:0000256" key="2">
    <source>
        <dbReference type="SAM" id="Phobius"/>
    </source>
</evidence>
<keyword evidence="4" id="KW-1185">Reference proteome</keyword>
<feature type="transmembrane region" description="Helical" evidence="2">
    <location>
        <begin position="141"/>
        <end position="166"/>
    </location>
</feature>
<feature type="compositionally biased region" description="Basic and acidic residues" evidence="1">
    <location>
        <begin position="96"/>
        <end position="107"/>
    </location>
</feature>
<evidence type="ECO:0000313" key="3">
    <source>
        <dbReference type="EMBL" id="CBX97820.1"/>
    </source>
</evidence>
<dbReference type="Proteomes" id="UP000002668">
    <property type="component" value="Genome"/>
</dbReference>
<dbReference type="EMBL" id="FP929132">
    <property type="protein sequence ID" value="CBX97820.1"/>
    <property type="molecule type" value="Genomic_DNA"/>
</dbReference>
<evidence type="ECO:0000313" key="4">
    <source>
        <dbReference type="Proteomes" id="UP000002668"/>
    </source>
</evidence>
<feature type="region of interest" description="Disordered" evidence="1">
    <location>
        <begin position="91"/>
        <end position="115"/>
    </location>
</feature>
<dbReference type="GeneID" id="13281619"/>
<protein>
    <recommendedName>
        <fullName evidence="5">Tat pathway signal sequence</fullName>
    </recommendedName>
</protein>
<dbReference type="eggNOG" id="ENOG502SE67">
    <property type="taxonomic scope" value="Eukaryota"/>
</dbReference>
<keyword evidence="2" id="KW-0812">Transmembrane</keyword>
<feature type="compositionally biased region" description="Low complexity" evidence="1">
    <location>
        <begin position="200"/>
        <end position="209"/>
    </location>
</feature>
<dbReference type="HOGENOM" id="CLU_050915_2_0_1"/>
<proteinExistence type="predicted"/>
<dbReference type="OrthoDB" id="5296155at2759"/>
<dbReference type="InParanoid" id="E5A2M4"/>
<dbReference type="RefSeq" id="XP_003841299.1">
    <property type="nucleotide sequence ID" value="XM_003841251.1"/>
</dbReference>
<dbReference type="VEuPathDB" id="FungiDB:LEMA_P092290.1"/>
<feature type="region of interest" description="Disordered" evidence="1">
    <location>
        <begin position="1"/>
        <end position="24"/>
    </location>
</feature>
<sequence length="415" mass="45210">MPSMDYLRTKRSSMHQPLEDERPAKRIMTPAGQRLSIILDNKRAKSPPAPAKISVTTTSTYCNDPNHTHIGQVQHGPKVPKKVGVVSLLTGGRLGDTPRESSEERSHNGSNLSVSVWSDKDAEKFGHIRHRRRRGMAGWSCTRLAILAAIILTLIIGLAVGLGVGLKKKSSSNNTNQTSTAGNSQSSASDTSSRPESDVPAPAASSPLTPAAPPPNFPLGAYSIITFLDTTTTGCTPAENTWTCAPFTDYYSDPQKALTILNWQISGTEGAYKISSNGHDDTFGTSFQNENLQLLDAGKDTERYWFQVSRSKRVNVTGSLANERGNFECDYPATGIQGYLYTKMQRTYPDDRIAVRHADSPAWPYAARVEQNVAGGTDIPSCRKDRGDQVRLKSQDSSTLCACLYKNWTPTKPGS</sequence>
<gene>
    <name evidence="3" type="ORF">LEMA_P092290.1</name>
</gene>
<dbReference type="OMA" id="CNDPSHQ"/>
<keyword evidence="2" id="KW-1133">Transmembrane helix</keyword>
<feature type="compositionally biased region" description="Low complexity" evidence="1">
    <location>
        <begin position="171"/>
        <end position="189"/>
    </location>
</feature>